<dbReference type="GO" id="GO:0016757">
    <property type="term" value="F:glycosyltransferase activity"/>
    <property type="evidence" value="ECO:0007669"/>
    <property type="project" value="InterPro"/>
</dbReference>
<proteinExistence type="predicted"/>
<dbReference type="Gene3D" id="3.40.50.2000">
    <property type="entry name" value="Glycogen Phosphorylase B"/>
    <property type="match status" value="2"/>
</dbReference>
<dbReference type="Pfam" id="PF13439">
    <property type="entry name" value="Glyco_transf_4"/>
    <property type="match status" value="1"/>
</dbReference>
<organism evidence="4 5">
    <name type="scientific">Candidatus Ryanbacteria bacterium RIFCSPHIGHO2_01_45_13</name>
    <dbReference type="NCBI Taxonomy" id="1802112"/>
    <lineage>
        <taxon>Bacteria</taxon>
        <taxon>Candidatus Ryaniibacteriota</taxon>
    </lineage>
</organism>
<dbReference type="GO" id="GO:0009103">
    <property type="term" value="P:lipopolysaccharide biosynthetic process"/>
    <property type="evidence" value="ECO:0007669"/>
    <property type="project" value="TreeGrafter"/>
</dbReference>
<protein>
    <recommendedName>
        <fullName evidence="6">Glycosyl transferase family 1 domain-containing protein</fullName>
    </recommendedName>
</protein>
<dbReference type="EMBL" id="MHNI01000003">
    <property type="protein sequence ID" value="OGZ43755.1"/>
    <property type="molecule type" value="Genomic_DNA"/>
</dbReference>
<evidence type="ECO:0000259" key="3">
    <source>
        <dbReference type="Pfam" id="PF13439"/>
    </source>
</evidence>
<evidence type="ECO:0000256" key="1">
    <source>
        <dbReference type="ARBA" id="ARBA00022679"/>
    </source>
</evidence>
<accession>A0A1G2G090</accession>
<dbReference type="InterPro" id="IPR001296">
    <property type="entry name" value="Glyco_trans_1"/>
</dbReference>
<keyword evidence="1" id="KW-0808">Transferase</keyword>
<dbReference type="SUPFAM" id="SSF53756">
    <property type="entry name" value="UDP-Glycosyltransferase/glycogen phosphorylase"/>
    <property type="match status" value="1"/>
</dbReference>
<name>A0A1G2G090_9BACT</name>
<sequence>MRIGVDVRPLHIATSRTRGIGIYVANLVQELKKYQAYEIVPYAQSNAVVDFLRRETSFRSRRRTLYRMERAEWLIRSLFIKHKAKKDHISIFHSTDPLSVLPPSRFYRAVATVYDIIPLLFEEDFKHKNFYGRYLYKRALQQLKKMDKIITLSYTSREDIHHVLRIPREKIVPIYLGVAPYFKPTNDHNQVLRVKEKYGVKGKYILNVGGVDHRKNIIRLLEAYSLLSKKGYKEKVYLVQVGGDIELNLHQRSKIFNKMQELKLDKSVIFCGAVDTADLVVLYNGAELLSFPSLYEGFGLPLIEAMACGTPVVTSNVPSLKEISGDAAVFVNPMNTEDISIGILKLLSDNDLRKSLKEKGLKRAANFTWEKTAQETAKVYEEILTT</sequence>
<dbReference type="FunFam" id="3.40.50.2000:FF:000119">
    <property type="entry name" value="Glycosyl transferase group 1"/>
    <property type="match status" value="1"/>
</dbReference>
<dbReference type="Pfam" id="PF00534">
    <property type="entry name" value="Glycos_transf_1"/>
    <property type="match status" value="1"/>
</dbReference>
<dbReference type="Proteomes" id="UP000176700">
    <property type="component" value="Unassembled WGS sequence"/>
</dbReference>
<dbReference type="PANTHER" id="PTHR46401:SF2">
    <property type="entry name" value="GLYCOSYLTRANSFERASE WBBK-RELATED"/>
    <property type="match status" value="1"/>
</dbReference>
<gene>
    <name evidence="4" type="ORF">A2W41_04670</name>
</gene>
<comment type="caution">
    <text evidence="4">The sequence shown here is derived from an EMBL/GenBank/DDBJ whole genome shotgun (WGS) entry which is preliminary data.</text>
</comment>
<evidence type="ECO:0000313" key="4">
    <source>
        <dbReference type="EMBL" id="OGZ43755.1"/>
    </source>
</evidence>
<reference evidence="4 5" key="1">
    <citation type="journal article" date="2016" name="Nat. Commun.">
        <title>Thousands of microbial genomes shed light on interconnected biogeochemical processes in an aquifer system.</title>
        <authorList>
            <person name="Anantharaman K."/>
            <person name="Brown C.T."/>
            <person name="Hug L.A."/>
            <person name="Sharon I."/>
            <person name="Castelle C.J."/>
            <person name="Probst A.J."/>
            <person name="Thomas B.C."/>
            <person name="Singh A."/>
            <person name="Wilkins M.J."/>
            <person name="Karaoz U."/>
            <person name="Brodie E.L."/>
            <person name="Williams K.H."/>
            <person name="Hubbard S.S."/>
            <person name="Banfield J.F."/>
        </authorList>
    </citation>
    <scope>NUCLEOTIDE SEQUENCE [LARGE SCALE GENOMIC DNA]</scope>
</reference>
<feature type="domain" description="Glycosyltransferase subfamily 4-like N-terminal" evidence="3">
    <location>
        <begin position="18"/>
        <end position="178"/>
    </location>
</feature>
<dbReference type="InterPro" id="IPR028098">
    <property type="entry name" value="Glyco_trans_4-like_N"/>
</dbReference>
<feature type="domain" description="Glycosyl transferase family 1" evidence="2">
    <location>
        <begin position="195"/>
        <end position="362"/>
    </location>
</feature>
<dbReference type="CDD" id="cd03809">
    <property type="entry name" value="GT4_MtfB-like"/>
    <property type="match status" value="1"/>
</dbReference>
<evidence type="ECO:0000313" key="5">
    <source>
        <dbReference type="Proteomes" id="UP000176700"/>
    </source>
</evidence>
<dbReference type="PANTHER" id="PTHR46401">
    <property type="entry name" value="GLYCOSYLTRANSFERASE WBBK-RELATED"/>
    <property type="match status" value="1"/>
</dbReference>
<dbReference type="AlphaFoldDB" id="A0A1G2G090"/>
<evidence type="ECO:0000259" key="2">
    <source>
        <dbReference type="Pfam" id="PF00534"/>
    </source>
</evidence>
<evidence type="ECO:0008006" key="6">
    <source>
        <dbReference type="Google" id="ProtNLM"/>
    </source>
</evidence>